<evidence type="ECO:0000313" key="2">
    <source>
        <dbReference type="EMBL" id="KAF2264519.1"/>
    </source>
</evidence>
<comment type="caution">
    <text evidence="2">The sequence shown here is derived from an EMBL/GenBank/DDBJ whole genome shotgun (WGS) entry which is preliminary data.</text>
</comment>
<name>A0A9P4K830_9PLEO</name>
<organism evidence="2 3">
    <name type="scientific">Lojkania enalia</name>
    <dbReference type="NCBI Taxonomy" id="147567"/>
    <lineage>
        <taxon>Eukaryota</taxon>
        <taxon>Fungi</taxon>
        <taxon>Dikarya</taxon>
        <taxon>Ascomycota</taxon>
        <taxon>Pezizomycotina</taxon>
        <taxon>Dothideomycetes</taxon>
        <taxon>Pleosporomycetidae</taxon>
        <taxon>Pleosporales</taxon>
        <taxon>Pleosporales incertae sedis</taxon>
        <taxon>Lojkania</taxon>
    </lineage>
</organism>
<dbReference type="OrthoDB" id="3779046at2759"/>
<evidence type="ECO:0000313" key="3">
    <source>
        <dbReference type="Proteomes" id="UP000800093"/>
    </source>
</evidence>
<accession>A0A9P4K830</accession>
<reference evidence="3" key="1">
    <citation type="journal article" date="2020" name="Stud. Mycol.">
        <title>101 Dothideomycetes genomes: A test case for predicting lifestyles and emergence of pathogens.</title>
        <authorList>
            <person name="Haridas S."/>
            <person name="Albert R."/>
            <person name="Binder M."/>
            <person name="Bloem J."/>
            <person name="LaButti K."/>
            <person name="Salamov A."/>
            <person name="Andreopoulos B."/>
            <person name="Baker S."/>
            <person name="Barry K."/>
            <person name="Bills G."/>
            <person name="Bluhm B."/>
            <person name="Cannon C."/>
            <person name="Castanera R."/>
            <person name="Culley D."/>
            <person name="Daum C."/>
            <person name="Ezra D."/>
            <person name="Gonzalez J."/>
            <person name="Henrissat B."/>
            <person name="Kuo A."/>
            <person name="Liang C."/>
            <person name="Lipzen A."/>
            <person name="Lutzoni F."/>
            <person name="Magnuson J."/>
            <person name="Mondo S."/>
            <person name="Nolan M."/>
            <person name="Ohm R."/>
            <person name="Pangilinan J."/>
            <person name="Park H.-J."/>
            <person name="Ramirez L."/>
            <person name="Alfaro M."/>
            <person name="Sun H."/>
            <person name="Tritt A."/>
            <person name="Yoshinaga Y."/>
            <person name="Zwiers L.-H."/>
            <person name="Turgeon B."/>
            <person name="Goodwin S."/>
            <person name="Spatafora J."/>
            <person name="Crous P."/>
            <person name="Grigoriev I."/>
        </authorList>
    </citation>
    <scope>NUCLEOTIDE SEQUENCE [LARGE SCALE GENOMIC DNA]</scope>
    <source>
        <strain evidence="3">CBS 304.66</strain>
    </source>
</reference>
<sequence length="196" mass="21248">MSSLFSIFALLTMVLQLAVAIENDCSMSDSTRCDCIFNDGPDGTLRGTDCRVCRVGKEMNLYCVLWGSYGQMYGPLCEDNKCVDGKGTPEGCFCDWQPKEHERVPCPTPAGDCKCEYVLRSPSVTVTSVLPGETCMICPVDMNGSISYQCTEIGNKKNGYGPLCTGPEFGPQCRGNGCFCNWAMTTLGGGWKNEGT</sequence>
<gene>
    <name evidence="2" type="ORF">CC78DRAFT_616681</name>
</gene>
<dbReference type="AlphaFoldDB" id="A0A9P4K830"/>
<feature type="chain" id="PRO_5040263618" evidence="1">
    <location>
        <begin position="21"/>
        <end position="196"/>
    </location>
</feature>
<feature type="signal peptide" evidence="1">
    <location>
        <begin position="1"/>
        <end position="20"/>
    </location>
</feature>
<keyword evidence="1" id="KW-0732">Signal</keyword>
<dbReference type="Proteomes" id="UP000800093">
    <property type="component" value="Unassembled WGS sequence"/>
</dbReference>
<protein>
    <submittedName>
        <fullName evidence="2">Uncharacterized protein</fullName>
    </submittedName>
</protein>
<dbReference type="EMBL" id="ML986615">
    <property type="protein sequence ID" value="KAF2264519.1"/>
    <property type="molecule type" value="Genomic_DNA"/>
</dbReference>
<evidence type="ECO:0000256" key="1">
    <source>
        <dbReference type="SAM" id="SignalP"/>
    </source>
</evidence>
<keyword evidence="3" id="KW-1185">Reference proteome</keyword>
<proteinExistence type="predicted"/>